<name>W0PJ44_ADVMD</name>
<keyword evidence="1" id="KW-0456">Lyase</keyword>
<evidence type="ECO:0000313" key="4">
    <source>
        <dbReference type="Proteomes" id="UP000019095"/>
    </source>
</evidence>
<organism evidence="3 4">
    <name type="scientific">Advenella mimigardefordensis (strain DSM 17166 / LMG 22922 / DPN7)</name>
    <dbReference type="NCBI Taxonomy" id="1247726"/>
    <lineage>
        <taxon>Bacteria</taxon>
        <taxon>Pseudomonadati</taxon>
        <taxon>Pseudomonadota</taxon>
        <taxon>Betaproteobacteria</taxon>
        <taxon>Burkholderiales</taxon>
        <taxon>Alcaligenaceae</taxon>
    </lineage>
</organism>
<accession>W0PJ44</accession>
<dbReference type="PANTHER" id="PTHR21240:SF28">
    <property type="entry name" value="ISO-OROTATE DECARBOXYLASE (EUROFUNG)"/>
    <property type="match status" value="1"/>
</dbReference>
<evidence type="ECO:0000313" key="3">
    <source>
        <dbReference type="EMBL" id="AHG65600.1"/>
    </source>
</evidence>
<dbReference type="InterPro" id="IPR032465">
    <property type="entry name" value="ACMSD"/>
</dbReference>
<sequence length="503" mass="56558">MNDRLTAAQASRSTAVKATLDYPVIDTDVHVNDYTPALEEYVQQYGGGELVDALRKVLGSRFNTRSNGKDWYQQTLAERRYNRTLRSPWWARVTRNTLDLATYTLPALLAERLAEQGADYSVLFPNDVLAPLGAGRHRQALHRAINHYHADQYSKYSDRLTPVAGIPLHTPEEGIEELEFAVKTLGLKVINIAGGVKRPIPSVADKYPAADHPEVAKYAHYTDFYGIDSEYDYDPFWAKVVELGVPVTTHYGSQGWTGRHSISNYMYNHIGHFADGSQAFAKALFFGGVTRRFPGLRVALLEGGADWGAHVFTHLLDRWDKRNREAVHNYNPANADLELLENLFQRYGKDLIKDRTLDKSTLLLDSLGVSALPHSRDPNEDEIDDFALAGIESPEDIKTRWVDSFYFGSESDDRTVASAFNAKLNPLNAKINAIWSSDIGHWDVPDLTEPLAESWDLVEQGVITAADFKALVFDNPYRFYTEANPQFFKGTAIEQKLSSSHTK</sequence>
<dbReference type="InterPro" id="IPR006680">
    <property type="entry name" value="Amidohydro-rel"/>
</dbReference>
<dbReference type="EMBL" id="CP003915">
    <property type="protein sequence ID" value="AHG65600.1"/>
    <property type="molecule type" value="Genomic_DNA"/>
</dbReference>
<dbReference type="eggNOG" id="COG2159">
    <property type="taxonomic scope" value="Bacteria"/>
</dbReference>
<keyword evidence="3" id="KW-0378">Hydrolase</keyword>
<dbReference type="GO" id="GO:0005737">
    <property type="term" value="C:cytoplasm"/>
    <property type="evidence" value="ECO:0007669"/>
    <property type="project" value="TreeGrafter"/>
</dbReference>
<dbReference type="GO" id="GO:0019748">
    <property type="term" value="P:secondary metabolic process"/>
    <property type="evidence" value="ECO:0007669"/>
    <property type="project" value="TreeGrafter"/>
</dbReference>
<dbReference type="Pfam" id="PF04909">
    <property type="entry name" value="Amidohydro_2"/>
    <property type="match status" value="1"/>
</dbReference>
<dbReference type="Proteomes" id="UP000019095">
    <property type="component" value="Chromosome"/>
</dbReference>
<dbReference type="OrthoDB" id="8617321at2"/>
<dbReference type="GO" id="GO:0016831">
    <property type="term" value="F:carboxy-lyase activity"/>
    <property type="evidence" value="ECO:0007669"/>
    <property type="project" value="InterPro"/>
</dbReference>
<reference evidence="3 4" key="1">
    <citation type="journal article" date="2014" name="Microbiology">
        <title>Unravelling the complete genome sequence of Advenella mimigardefordensis strain DPN7T and novel insights in the catabolism of the xenobiotic polythioester precursor 3,3'-dithiodipropionate.</title>
        <authorList>
            <person name="Wubbeler J.H."/>
            <person name="Hiessl S."/>
            <person name="Schuldes J."/>
            <person name="Thurmer A."/>
            <person name="Daniel R."/>
            <person name="Steinbuchel A."/>
        </authorList>
    </citation>
    <scope>NUCLEOTIDE SEQUENCE [LARGE SCALE GENOMIC DNA]</scope>
    <source>
        <strain evidence="4">DSM 17166 / LMG 22922 / DPN7</strain>
    </source>
</reference>
<dbReference type="PATRIC" id="fig|1247726.3.peg.3916"/>
<dbReference type="STRING" id="1247726.MIM_c35400"/>
<dbReference type="RefSeq" id="WP_025374297.1">
    <property type="nucleotide sequence ID" value="NZ_CP003915.1"/>
</dbReference>
<dbReference type="SUPFAM" id="SSF51556">
    <property type="entry name" value="Metallo-dependent hydrolases"/>
    <property type="match status" value="1"/>
</dbReference>
<dbReference type="GO" id="GO:0016787">
    <property type="term" value="F:hydrolase activity"/>
    <property type="evidence" value="ECO:0007669"/>
    <property type="project" value="UniProtKB-KW"/>
</dbReference>
<evidence type="ECO:0000256" key="1">
    <source>
        <dbReference type="ARBA" id="ARBA00023239"/>
    </source>
</evidence>
<keyword evidence="4" id="KW-1185">Reference proteome</keyword>
<protein>
    <submittedName>
        <fullName evidence="3">Putative amidohydrolase 2</fullName>
    </submittedName>
</protein>
<feature type="domain" description="Amidohydrolase-related" evidence="2">
    <location>
        <begin position="120"/>
        <end position="307"/>
    </location>
</feature>
<dbReference type="InterPro" id="IPR032466">
    <property type="entry name" value="Metal_Hydrolase"/>
</dbReference>
<proteinExistence type="predicted"/>
<evidence type="ECO:0000259" key="2">
    <source>
        <dbReference type="Pfam" id="PF04909"/>
    </source>
</evidence>
<dbReference type="Gene3D" id="3.20.20.140">
    <property type="entry name" value="Metal-dependent hydrolases"/>
    <property type="match status" value="1"/>
</dbReference>
<dbReference type="AlphaFoldDB" id="W0PJ44"/>
<dbReference type="KEGG" id="amim:MIM_c35400"/>
<dbReference type="PANTHER" id="PTHR21240">
    <property type="entry name" value="2-AMINO-3-CARBOXYLMUCONATE-6-SEMIALDEHYDE DECARBOXYLASE"/>
    <property type="match status" value="1"/>
</dbReference>
<gene>
    <name evidence="3" type="ORF">MIM_c35400</name>
</gene>
<dbReference type="HOGENOM" id="CLU_042255_0_0_4"/>